<reference evidence="2" key="1">
    <citation type="submission" date="2016-11" db="EMBL/GenBank/DDBJ databases">
        <authorList>
            <person name="Varghese N."/>
            <person name="Submissions S."/>
        </authorList>
    </citation>
    <scope>NUCLEOTIDE SEQUENCE [LARGE SCALE GENOMIC DNA]</scope>
    <source>
        <strain evidence="2">DSM 29326</strain>
    </source>
</reference>
<evidence type="ECO:0000313" key="1">
    <source>
        <dbReference type="EMBL" id="SHF24666.1"/>
    </source>
</evidence>
<name>A0A1M5A406_LOKAT</name>
<gene>
    <name evidence="1" type="ORF">SAMN05444339_104230</name>
</gene>
<protein>
    <submittedName>
        <fullName evidence="1">Uncharacterized protein</fullName>
    </submittedName>
</protein>
<evidence type="ECO:0000313" key="2">
    <source>
        <dbReference type="Proteomes" id="UP000183987"/>
    </source>
</evidence>
<dbReference type="OrthoDB" id="7652129at2"/>
<dbReference type="AlphaFoldDB" id="A0A1M5A406"/>
<keyword evidence="2" id="KW-1185">Reference proteome</keyword>
<organism evidence="1 2">
    <name type="scientific">Loktanella atrilutea</name>
    <dbReference type="NCBI Taxonomy" id="366533"/>
    <lineage>
        <taxon>Bacteria</taxon>
        <taxon>Pseudomonadati</taxon>
        <taxon>Pseudomonadota</taxon>
        <taxon>Alphaproteobacteria</taxon>
        <taxon>Rhodobacterales</taxon>
        <taxon>Roseobacteraceae</taxon>
        <taxon>Loktanella</taxon>
    </lineage>
</organism>
<proteinExistence type="predicted"/>
<accession>A0A1M5A406</accession>
<dbReference type="EMBL" id="FQUE01000004">
    <property type="protein sequence ID" value="SHF24666.1"/>
    <property type="molecule type" value="Genomic_DNA"/>
</dbReference>
<dbReference type="RefSeq" id="WP_072857261.1">
    <property type="nucleotide sequence ID" value="NZ_FQUE01000004.1"/>
</dbReference>
<dbReference type="Proteomes" id="UP000183987">
    <property type="component" value="Unassembled WGS sequence"/>
</dbReference>
<dbReference type="STRING" id="366533.SAMN05444339_104230"/>
<sequence length="78" mass="8678">MPHFNRTFELTIADIDLIESSLRETVRALGDARIDAVTADPAGVADLDKRIRRVNNLLGRLHNQKVFYRPVAGTYVGG</sequence>